<evidence type="ECO:0000313" key="1">
    <source>
        <dbReference type="EMBL" id="ADV65615.1"/>
    </source>
</evidence>
<dbReference type="PANTHER" id="PTHR38816">
    <property type="entry name" value="EXOSOME SUBUNIT, DUF54 FAMILY-RELATED"/>
    <property type="match status" value="1"/>
</dbReference>
<dbReference type="Proteomes" id="UP000001068">
    <property type="component" value="Chromosome"/>
</dbReference>
<dbReference type="RefSeq" id="WP_013562837.1">
    <property type="nucleotide sequence ID" value="NC_014961.1"/>
</dbReference>
<dbReference type="Pfam" id="PF01877">
    <property type="entry name" value="RNA_binding"/>
    <property type="match status" value="1"/>
</dbReference>
<protein>
    <recommendedName>
        <fullName evidence="3">Exosome protein</fullName>
    </recommendedName>
</protein>
<organism evidence="1 2">
    <name type="scientific">Desulfurococcus mucosus (strain ATCC 35584 / DSM 2162 / JCM 9187 / O7/1)</name>
    <dbReference type="NCBI Taxonomy" id="765177"/>
    <lineage>
        <taxon>Archaea</taxon>
        <taxon>Thermoproteota</taxon>
        <taxon>Thermoprotei</taxon>
        <taxon>Desulfurococcales</taxon>
        <taxon>Desulfurococcaceae</taxon>
        <taxon>Desulfurococcus</taxon>
    </lineage>
</organism>
<dbReference type="HOGENOM" id="CLU_131306_1_1_2"/>
<accession>E8R7F0</accession>
<dbReference type="GeneID" id="10154047"/>
<dbReference type="InterPro" id="IPR002739">
    <property type="entry name" value="PAB1135-like"/>
</dbReference>
<dbReference type="KEGG" id="dmu:Desmu_1321"/>
<dbReference type="eggNOG" id="arCOG01042">
    <property type="taxonomic scope" value="Archaea"/>
</dbReference>
<evidence type="ECO:0000313" key="2">
    <source>
        <dbReference type="Proteomes" id="UP000001068"/>
    </source>
</evidence>
<proteinExistence type="predicted"/>
<dbReference type="Gene3D" id="3.30.1440.10">
    <property type="match status" value="1"/>
</dbReference>
<name>E8R7F0_DESM0</name>
<dbReference type="SUPFAM" id="SSF55282">
    <property type="entry name" value="RL5-like"/>
    <property type="match status" value="1"/>
</dbReference>
<dbReference type="EMBL" id="CP002363">
    <property type="protein sequence ID" value="ADV65615.1"/>
    <property type="molecule type" value="Genomic_DNA"/>
</dbReference>
<dbReference type="InterPro" id="IPR022803">
    <property type="entry name" value="Ribosomal_uL5_dom_sf"/>
</dbReference>
<evidence type="ECO:0008006" key="3">
    <source>
        <dbReference type="Google" id="ProtNLM"/>
    </source>
</evidence>
<dbReference type="STRING" id="765177.Desmu_1321"/>
<gene>
    <name evidence="1" type="ordered locus">Desmu_1321</name>
</gene>
<dbReference type="AlphaFoldDB" id="E8R7F0"/>
<reference evidence="1 2" key="2">
    <citation type="journal article" date="2011" name="Stand. Genomic Sci.">
        <title>Complete genome sequence of Desulfurococcus mucosus type strain (O7/1).</title>
        <authorList>
            <person name="Wirth R."/>
            <person name="Chertkov O."/>
            <person name="Held B."/>
            <person name="Lapidus A."/>
            <person name="Nolan M."/>
            <person name="Lucas S."/>
            <person name="Hammon N."/>
            <person name="Deshpande S."/>
            <person name="Cheng J.F."/>
            <person name="Tapia R."/>
            <person name="Han C."/>
            <person name="Goodwin L."/>
            <person name="Pitluck S."/>
            <person name="Liolios K."/>
            <person name="Ioanna P."/>
            <person name="Ivanova N."/>
            <person name="Mavromatis K."/>
            <person name="Mikhailova N."/>
            <person name="Pati A."/>
            <person name="Chen A."/>
            <person name="Palaniappan K."/>
            <person name="Land M."/>
            <person name="Hauser L."/>
            <person name="Chang Y.J."/>
            <person name="Jeffries C.D."/>
            <person name="Bilek Y."/>
            <person name="Hader T."/>
            <person name="Rohde M."/>
            <person name="Spring S."/>
            <person name="Sikorski J."/>
            <person name="Goker M."/>
            <person name="Woyke T."/>
            <person name="Bristow J."/>
            <person name="Eisen J.A."/>
            <person name="Markowitz V."/>
            <person name="Hugenholtz P."/>
            <person name="Kyrpides N.C."/>
            <person name="Klenk H.P."/>
        </authorList>
    </citation>
    <scope>NUCLEOTIDE SEQUENCE [LARGE SCALE GENOMIC DNA]</scope>
    <source>
        <strain evidence="2">ATCC 35584 / DSM 2162 / JCM 9187 / O7/1</strain>
    </source>
</reference>
<reference evidence="2" key="1">
    <citation type="submission" date="2010-11" db="EMBL/GenBank/DDBJ databases">
        <title>The complete genome of Desulfurococcus mucosus DSM 2162.</title>
        <authorList>
            <consortium name="US DOE Joint Genome Institute (JGI-PGF)"/>
            <person name="Lucas S."/>
            <person name="Copeland A."/>
            <person name="Lapidus A."/>
            <person name="Bruce D."/>
            <person name="Goodwin L."/>
            <person name="Pitluck S."/>
            <person name="Kyrpides N."/>
            <person name="Mavromatis K."/>
            <person name="Pagani I."/>
            <person name="Ivanova N."/>
            <person name="Ovchinnikova G."/>
            <person name="Chertkov O."/>
            <person name="Held B."/>
            <person name="Brettin T."/>
            <person name="Detter J.C."/>
            <person name="Tapia R."/>
            <person name="Han C."/>
            <person name="Land M."/>
            <person name="Hauser L."/>
            <person name="Markowitz V."/>
            <person name="Cheng J.-F."/>
            <person name="Hugenholtz P."/>
            <person name="Woyke T."/>
            <person name="Wu D."/>
            <person name="Wirth R."/>
            <person name="Bilek Y."/>
            <person name="Hader T."/>
            <person name="Klenk H.-P."/>
            <person name="Eisen J.A."/>
        </authorList>
    </citation>
    <scope>NUCLEOTIDE SEQUENCE [LARGE SCALE GENOMIC DNA]</scope>
    <source>
        <strain evidence="2">ATCC 35584 / DSM 2162 / JCM 9187 / O7/1</strain>
    </source>
</reference>
<sequence>MAGGREAKGGEVVLRSVELSSFCHATEDCSRVRSSLLNLLPPELRSRVVLVEEALEGYYGNRIVVVKTQILEECEKILEYLSSIMSSSEKSILKATLPLRLDQRTGRLILRFSKQDAFRGEARLLDSDDVVKVVLHFKGARSLEKLSMYLAKHSLIQA</sequence>
<dbReference type="PANTHER" id="PTHR38816:SF1">
    <property type="entry name" value="EXOSOME SUBUNIT"/>
    <property type="match status" value="1"/>
</dbReference>
<keyword evidence="2" id="KW-1185">Reference proteome</keyword>
<dbReference type="OrthoDB" id="10874at2157"/>